<organism evidence="3">
    <name type="scientific">Schizophyllum commune (strain H4-8 / FGSC 9210)</name>
    <name type="common">Split gill fungus</name>
    <dbReference type="NCBI Taxonomy" id="578458"/>
    <lineage>
        <taxon>Eukaryota</taxon>
        <taxon>Fungi</taxon>
        <taxon>Dikarya</taxon>
        <taxon>Basidiomycota</taxon>
        <taxon>Agaricomycotina</taxon>
        <taxon>Agaricomycetes</taxon>
        <taxon>Agaricomycetidae</taxon>
        <taxon>Agaricales</taxon>
        <taxon>Schizophyllaceae</taxon>
        <taxon>Schizophyllum</taxon>
    </lineage>
</organism>
<proteinExistence type="predicted"/>
<dbReference type="Proteomes" id="UP000007431">
    <property type="component" value="Unassembled WGS sequence"/>
</dbReference>
<feature type="non-terminal residue" evidence="2">
    <location>
        <position position="98"/>
    </location>
</feature>
<dbReference type="EMBL" id="GL377306">
    <property type="protein sequence ID" value="EFI96879.1"/>
    <property type="molecule type" value="Genomic_DNA"/>
</dbReference>
<dbReference type="KEGG" id="scm:SCHCO_01352774"/>
<evidence type="ECO:0000313" key="2">
    <source>
        <dbReference type="EMBL" id="EFI96879.1"/>
    </source>
</evidence>
<keyword evidence="3" id="KW-1185">Reference proteome</keyword>
<dbReference type="InParanoid" id="D8Q4Z7"/>
<reference evidence="2 3" key="1">
    <citation type="journal article" date="2010" name="Nat. Biotechnol.">
        <title>Genome sequence of the model mushroom Schizophyllum commune.</title>
        <authorList>
            <person name="Ohm R.A."/>
            <person name="de Jong J.F."/>
            <person name="Lugones L.G."/>
            <person name="Aerts A."/>
            <person name="Kothe E."/>
            <person name="Stajich J.E."/>
            <person name="de Vries R.P."/>
            <person name="Record E."/>
            <person name="Levasseur A."/>
            <person name="Baker S.E."/>
            <person name="Bartholomew K.A."/>
            <person name="Coutinho P.M."/>
            <person name="Erdmann S."/>
            <person name="Fowler T.J."/>
            <person name="Gathman A.C."/>
            <person name="Lombard V."/>
            <person name="Henrissat B."/>
            <person name="Knabe N."/>
            <person name="Kuees U."/>
            <person name="Lilly W.W."/>
            <person name="Lindquist E."/>
            <person name="Lucas S."/>
            <person name="Magnuson J.K."/>
            <person name="Piumi F."/>
            <person name="Raudaskoski M."/>
            <person name="Salamov A."/>
            <person name="Schmutz J."/>
            <person name="Schwarze F.W.M.R."/>
            <person name="vanKuyk P.A."/>
            <person name="Horton J.S."/>
            <person name="Grigoriev I.V."/>
            <person name="Woesten H.A.B."/>
        </authorList>
    </citation>
    <scope>NUCLEOTIDE SEQUENCE [LARGE SCALE GENOMIC DNA]</scope>
    <source>
        <strain evidence="3">H4-8 / FGSC 9210</strain>
    </source>
</reference>
<dbReference type="HOGENOM" id="CLU_2334837_0_0_1"/>
<feature type="transmembrane region" description="Helical" evidence="1">
    <location>
        <begin position="15"/>
        <end position="38"/>
    </location>
</feature>
<dbReference type="AlphaFoldDB" id="D8Q4Z7"/>
<keyword evidence="1" id="KW-0472">Membrane</keyword>
<accession>D8Q4Z7</accession>
<evidence type="ECO:0000256" key="1">
    <source>
        <dbReference type="SAM" id="Phobius"/>
    </source>
</evidence>
<dbReference type="OrthoDB" id="10395263at2759"/>
<dbReference type="RefSeq" id="XP_003031782.1">
    <property type="nucleotide sequence ID" value="XM_003031736.1"/>
</dbReference>
<protein>
    <submittedName>
        <fullName evidence="2">Uncharacterized protein</fullName>
    </submittedName>
</protein>
<sequence length="98" mass="10538">MSGNLSQTLDCTMQFFIMISATMVWGFLVVAAAPIVMLDDSLISATGSPAPIVVAGRSPHTIKVAKDTFTPASKVNTEAWHVLRRVRMLVCSTTASLR</sequence>
<dbReference type="GeneID" id="9596311"/>
<dbReference type="VEuPathDB" id="FungiDB:SCHCODRAFT_01352774"/>
<evidence type="ECO:0000313" key="3">
    <source>
        <dbReference type="Proteomes" id="UP000007431"/>
    </source>
</evidence>
<keyword evidence="1" id="KW-0812">Transmembrane</keyword>
<keyword evidence="1" id="KW-1133">Transmembrane helix</keyword>
<gene>
    <name evidence="2" type="ORF">SCHCODRAFT_109052</name>
</gene>
<name>D8Q4Z7_SCHCM</name>